<dbReference type="Pfam" id="PF07717">
    <property type="entry name" value="OB_NTP_bind"/>
    <property type="match status" value="1"/>
</dbReference>
<reference evidence="2" key="1">
    <citation type="submission" date="2022-03" db="EMBL/GenBank/DDBJ databases">
        <authorList>
            <person name="Lindestad O."/>
        </authorList>
    </citation>
    <scope>NUCLEOTIDE SEQUENCE</scope>
</reference>
<protein>
    <submittedName>
        <fullName evidence="2">Jg12204 protein</fullName>
    </submittedName>
</protein>
<name>A0A8S4QI89_9NEOP</name>
<accession>A0A8S4QI89</accession>
<evidence type="ECO:0000259" key="1">
    <source>
        <dbReference type="Pfam" id="PF07717"/>
    </source>
</evidence>
<feature type="non-terminal residue" evidence="2">
    <location>
        <position position="1"/>
    </location>
</feature>
<dbReference type="EMBL" id="CAKXAJ010007168">
    <property type="protein sequence ID" value="CAH2210319.1"/>
    <property type="molecule type" value="Genomic_DNA"/>
</dbReference>
<proteinExistence type="predicted"/>
<evidence type="ECO:0000313" key="2">
    <source>
        <dbReference type="EMBL" id="CAH2210319.1"/>
    </source>
</evidence>
<comment type="caution">
    <text evidence="2">The sequence shown here is derived from an EMBL/GenBank/DDBJ whole genome shotgun (WGS) entry which is preliminary data.</text>
</comment>
<dbReference type="InterPro" id="IPR011709">
    <property type="entry name" value="DEAD-box_helicase_OB_fold"/>
</dbReference>
<gene>
    <name evidence="2" type="primary">jg12204</name>
    <name evidence="2" type="ORF">PAEG_LOCUS2229</name>
</gene>
<evidence type="ECO:0000313" key="3">
    <source>
        <dbReference type="Proteomes" id="UP000838756"/>
    </source>
</evidence>
<dbReference type="OrthoDB" id="10025033at2759"/>
<organism evidence="2 3">
    <name type="scientific">Pararge aegeria aegeria</name>
    <dbReference type="NCBI Taxonomy" id="348720"/>
    <lineage>
        <taxon>Eukaryota</taxon>
        <taxon>Metazoa</taxon>
        <taxon>Ecdysozoa</taxon>
        <taxon>Arthropoda</taxon>
        <taxon>Hexapoda</taxon>
        <taxon>Insecta</taxon>
        <taxon>Pterygota</taxon>
        <taxon>Neoptera</taxon>
        <taxon>Endopterygota</taxon>
        <taxon>Lepidoptera</taxon>
        <taxon>Glossata</taxon>
        <taxon>Ditrysia</taxon>
        <taxon>Papilionoidea</taxon>
        <taxon>Nymphalidae</taxon>
        <taxon>Satyrinae</taxon>
        <taxon>Satyrini</taxon>
        <taxon>Parargina</taxon>
        <taxon>Pararge</taxon>
    </lineage>
</organism>
<feature type="domain" description="DEAD-box helicase OB fold" evidence="1">
    <location>
        <begin position="67"/>
        <end position="145"/>
    </location>
</feature>
<dbReference type="Proteomes" id="UP000838756">
    <property type="component" value="Unassembled WGS sequence"/>
</dbReference>
<keyword evidence="3" id="KW-1185">Reference proteome</keyword>
<dbReference type="AlphaFoldDB" id="A0A8S4QI89"/>
<sequence length="152" mass="18089">DDKRKFKYAYHCANLEEPVFLHSESILRKVIPEWVIYQELYETGSEDKKKMVMRNVAAIEPEWLPVYIPQLCNLGDDKRKFKYAYHCANLEEPVFLHSESILRKVIPEWVIYQELYETGSEDKKKMVMRNVAAIEPEWLPVYIPQLCNLGMF</sequence>